<keyword evidence="2" id="KW-1185">Reference proteome</keyword>
<sequence length="89" mass="10137">MAATRKVKLTIVESRCRSGFHTQGQEFIITEDKTICPPVCMELWHYAYPDIWALLNGAELDQGKEKSKCSVISCPDECRVKMQVEVIEC</sequence>
<proteinExistence type="predicted"/>
<name>A0AC61MWQ3_9FIRM</name>
<organism evidence="1 2">
    <name type="scientific">Aristaeella hokkaidonensis</name>
    <dbReference type="NCBI Taxonomy" id="3046382"/>
    <lineage>
        <taxon>Bacteria</taxon>
        <taxon>Bacillati</taxon>
        <taxon>Bacillota</taxon>
        <taxon>Clostridia</taxon>
        <taxon>Eubacteriales</taxon>
        <taxon>Aristaeellaceae</taxon>
        <taxon>Aristaeella</taxon>
    </lineage>
</organism>
<gene>
    <name evidence="1" type="ORF">JYE49_14760</name>
</gene>
<dbReference type="EMBL" id="CP068393">
    <property type="protein sequence ID" value="QUC67071.1"/>
    <property type="molecule type" value="Genomic_DNA"/>
</dbReference>
<evidence type="ECO:0000313" key="1">
    <source>
        <dbReference type="EMBL" id="QUC67071.1"/>
    </source>
</evidence>
<reference evidence="1" key="1">
    <citation type="submission" date="2021-01" db="EMBL/GenBank/DDBJ databases">
        <title>Complete genome sequence of Clostridiales bacterium R-7.</title>
        <authorList>
            <person name="Mahoney-Kurpe S.C."/>
            <person name="Palevich N."/>
            <person name="Koike S."/>
            <person name="Moon C.D."/>
            <person name="Attwood G.T."/>
        </authorList>
    </citation>
    <scope>NUCLEOTIDE SEQUENCE</scope>
    <source>
        <strain evidence="1">R-7</strain>
    </source>
</reference>
<protein>
    <submittedName>
        <fullName evidence="1">TIGR04076 family protein</fullName>
    </submittedName>
</protein>
<accession>A0AC61MWQ3</accession>
<evidence type="ECO:0000313" key="2">
    <source>
        <dbReference type="Proteomes" id="UP000682782"/>
    </source>
</evidence>
<dbReference type="Proteomes" id="UP000682782">
    <property type="component" value="Chromosome"/>
</dbReference>